<dbReference type="AlphaFoldDB" id="A0A392LY79"/>
<dbReference type="EMBL" id="LXQA010000494">
    <property type="protein sequence ID" value="MCH79911.1"/>
    <property type="molecule type" value="Genomic_DNA"/>
</dbReference>
<reference evidence="2 3" key="1">
    <citation type="journal article" date="2018" name="Front. Plant Sci.">
        <title>Red Clover (Trifolium pratense) and Zigzag Clover (T. medium) - A Picture of Genomic Similarities and Differences.</title>
        <authorList>
            <person name="Dluhosova J."/>
            <person name="Istvanek J."/>
            <person name="Nedelnik J."/>
            <person name="Repkova J."/>
        </authorList>
    </citation>
    <scope>NUCLEOTIDE SEQUENCE [LARGE SCALE GENOMIC DNA]</scope>
    <source>
        <strain evidence="3">cv. 10/8</strain>
        <tissue evidence="2">Leaf</tissue>
    </source>
</reference>
<feature type="non-terminal residue" evidence="2">
    <location>
        <position position="1"/>
    </location>
</feature>
<evidence type="ECO:0000313" key="3">
    <source>
        <dbReference type="Proteomes" id="UP000265520"/>
    </source>
</evidence>
<accession>A0A392LY79</accession>
<evidence type="ECO:0000256" key="1">
    <source>
        <dbReference type="SAM" id="Phobius"/>
    </source>
</evidence>
<feature type="transmembrane region" description="Helical" evidence="1">
    <location>
        <begin position="298"/>
        <end position="320"/>
    </location>
</feature>
<comment type="caution">
    <text evidence="2">The sequence shown here is derived from an EMBL/GenBank/DDBJ whole genome shotgun (WGS) entry which is preliminary data.</text>
</comment>
<protein>
    <submittedName>
        <fullName evidence="2">Uncharacterized protein</fullName>
    </submittedName>
</protein>
<feature type="transmembrane region" description="Helical" evidence="1">
    <location>
        <begin position="332"/>
        <end position="365"/>
    </location>
</feature>
<keyword evidence="1" id="KW-0472">Membrane</keyword>
<gene>
    <name evidence="2" type="ORF">A2U01_0000672</name>
</gene>
<sequence length="376" mass="43255">NIHPLDRAEQSRTEHHFLTSIIRFHPAIKWVLNFFMNGCAILKRLFWSYKDDLVVEGECVRSGDEKVVMESSSPNDKPVLVGKEYRRVFIYLDDIEQNITEPQTLPALSSVLERTFPVITEMPSRRNKLLLALTESGSRLAFIRNKPIDEVVEDDRKHLPDGLPFRNVVLSVHLMGPLPQITVILDNPSSNNQYHSRDFQCGFEECPPNHFTALPVNKEKQRSITGNMSSRLDNNELYWSNNTYEYNQHIIRKEIVRRSSSFVVSTIAVLGIFYNICSSQLSIINVPPLHKERHVSTWLPLLGLFGFMVFDCAVIVMIIVRAPFTRMQKAMLIFWGISMHLESANSIIEVFLTLVGGLFMVWYTFGKKKLPNDVMI</sequence>
<organism evidence="2 3">
    <name type="scientific">Trifolium medium</name>
    <dbReference type="NCBI Taxonomy" id="97028"/>
    <lineage>
        <taxon>Eukaryota</taxon>
        <taxon>Viridiplantae</taxon>
        <taxon>Streptophyta</taxon>
        <taxon>Embryophyta</taxon>
        <taxon>Tracheophyta</taxon>
        <taxon>Spermatophyta</taxon>
        <taxon>Magnoliopsida</taxon>
        <taxon>eudicotyledons</taxon>
        <taxon>Gunneridae</taxon>
        <taxon>Pentapetalae</taxon>
        <taxon>rosids</taxon>
        <taxon>fabids</taxon>
        <taxon>Fabales</taxon>
        <taxon>Fabaceae</taxon>
        <taxon>Papilionoideae</taxon>
        <taxon>50 kb inversion clade</taxon>
        <taxon>NPAAA clade</taxon>
        <taxon>Hologalegina</taxon>
        <taxon>IRL clade</taxon>
        <taxon>Trifolieae</taxon>
        <taxon>Trifolium</taxon>
    </lineage>
</organism>
<feature type="transmembrane region" description="Helical" evidence="1">
    <location>
        <begin position="262"/>
        <end position="286"/>
    </location>
</feature>
<keyword evidence="1" id="KW-0812">Transmembrane</keyword>
<keyword evidence="3" id="KW-1185">Reference proteome</keyword>
<keyword evidence="1" id="KW-1133">Transmembrane helix</keyword>
<proteinExistence type="predicted"/>
<name>A0A392LY79_9FABA</name>
<evidence type="ECO:0000313" key="2">
    <source>
        <dbReference type="EMBL" id="MCH79911.1"/>
    </source>
</evidence>
<dbReference type="Proteomes" id="UP000265520">
    <property type="component" value="Unassembled WGS sequence"/>
</dbReference>